<dbReference type="NCBIfam" id="NF004837">
    <property type="entry name" value="PRK06187.1"/>
    <property type="match status" value="1"/>
</dbReference>
<dbReference type="STRING" id="46223.SAMN05421852_11120"/>
<evidence type="ECO:0000256" key="1">
    <source>
        <dbReference type="ARBA" id="ARBA00006432"/>
    </source>
</evidence>
<dbReference type="InterPro" id="IPR020845">
    <property type="entry name" value="AMP-binding_CS"/>
</dbReference>
<evidence type="ECO:0000313" key="6">
    <source>
        <dbReference type="Proteomes" id="UP000199545"/>
    </source>
</evidence>
<comment type="similarity">
    <text evidence="1">Belongs to the ATP-dependent AMP-binding enzyme family.</text>
</comment>
<dbReference type="GO" id="GO:0006631">
    <property type="term" value="P:fatty acid metabolic process"/>
    <property type="evidence" value="ECO:0007669"/>
    <property type="project" value="TreeGrafter"/>
</dbReference>
<dbReference type="PROSITE" id="PS00455">
    <property type="entry name" value="AMP_BINDING"/>
    <property type="match status" value="1"/>
</dbReference>
<evidence type="ECO:0000259" key="4">
    <source>
        <dbReference type="Pfam" id="PF13193"/>
    </source>
</evidence>
<proteinExistence type="inferred from homology"/>
<organism evidence="5 6">
    <name type="scientific">Thermoflavimicrobium dichotomicum</name>
    <dbReference type="NCBI Taxonomy" id="46223"/>
    <lineage>
        <taxon>Bacteria</taxon>
        <taxon>Bacillati</taxon>
        <taxon>Bacillota</taxon>
        <taxon>Bacilli</taxon>
        <taxon>Bacillales</taxon>
        <taxon>Thermoactinomycetaceae</taxon>
        <taxon>Thermoflavimicrobium</taxon>
    </lineage>
</organism>
<sequence>MKLGQLLVDRARTTPALEAIVDPQHRCTFQEFNHRVNQLANGLVDLGIQAGDRVAILSKNRLDLITTYYAVWKIGAILVPLNTRLHIEELCYMLENCQAKAVIYDEDFVEYRTRLKVISSLDFVIYMGNEKDSEDIHFDTLLRQGSTEEPSCDAQETDPAIIIYTSGTTGRPKGVIHSHVSLYENALGTLLSGEYREGDRFLCVLPMFHISSAVITLMGALHGFTLVLLPEFHPAYTWEIIEKERITQMSAVPVMLNIMFQVPGWIELDISSLRSISCGGTFVPEEMIRRFHEYGIHVLQVYGCTEHGVATVYRSDRMGIEKCHTAGKEIFFTQAKIVSPITGDVLPPGKVGEIALKGSRSFLGYWNNPEETEKVLKDGWFYTGDLGKIDEEGFLMIVDRLKDMFVCGGENVYPAEVEAILQAIEGVKEVAVIGVPDDELGEVPLVFIVKEPDSDLTQEDILKHCYGRLATFKCGKNVVFIDQMPRNAMGKIDKNVLREKYRSS</sequence>
<evidence type="ECO:0000256" key="2">
    <source>
        <dbReference type="ARBA" id="ARBA00022598"/>
    </source>
</evidence>
<dbReference type="PANTHER" id="PTHR43201">
    <property type="entry name" value="ACYL-COA SYNTHETASE"/>
    <property type="match status" value="1"/>
</dbReference>
<dbReference type="Gene3D" id="3.30.300.30">
    <property type="match status" value="1"/>
</dbReference>
<accession>A0A1I3RUJ4</accession>
<dbReference type="Pfam" id="PF00501">
    <property type="entry name" value="AMP-binding"/>
    <property type="match status" value="1"/>
</dbReference>
<dbReference type="Proteomes" id="UP000199545">
    <property type="component" value="Unassembled WGS sequence"/>
</dbReference>
<dbReference type="SUPFAM" id="SSF56801">
    <property type="entry name" value="Acetyl-CoA synthetase-like"/>
    <property type="match status" value="1"/>
</dbReference>
<dbReference type="InterPro" id="IPR025110">
    <property type="entry name" value="AMP-bd_C"/>
</dbReference>
<gene>
    <name evidence="5" type="ORF">SAMN05421852_11120</name>
</gene>
<name>A0A1I3RUJ4_9BACL</name>
<dbReference type="InterPro" id="IPR042099">
    <property type="entry name" value="ANL_N_sf"/>
</dbReference>
<dbReference type="EMBL" id="FORR01000011">
    <property type="protein sequence ID" value="SFJ49572.1"/>
    <property type="molecule type" value="Genomic_DNA"/>
</dbReference>
<feature type="domain" description="AMP-dependent synthetase/ligase" evidence="3">
    <location>
        <begin position="9"/>
        <end position="366"/>
    </location>
</feature>
<dbReference type="AlphaFoldDB" id="A0A1I3RUJ4"/>
<keyword evidence="6" id="KW-1185">Reference proteome</keyword>
<reference evidence="5 6" key="1">
    <citation type="submission" date="2016-10" db="EMBL/GenBank/DDBJ databases">
        <authorList>
            <person name="de Groot N.N."/>
        </authorList>
    </citation>
    <scope>NUCLEOTIDE SEQUENCE [LARGE SCALE GENOMIC DNA]</scope>
    <source>
        <strain evidence="5 6">DSM 44778</strain>
    </source>
</reference>
<feature type="domain" description="AMP-binding enzyme C-terminal" evidence="4">
    <location>
        <begin position="416"/>
        <end position="491"/>
    </location>
</feature>
<dbReference type="FunFam" id="3.30.300.30:FF:000008">
    <property type="entry name" value="2,3-dihydroxybenzoate-AMP ligase"/>
    <property type="match status" value="1"/>
</dbReference>
<evidence type="ECO:0000259" key="3">
    <source>
        <dbReference type="Pfam" id="PF00501"/>
    </source>
</evidence>
<dbReference type="RefSeq" id="WP_093230461.1">
    <property type="nucleotide sequence ID" value="NZ_FORR01000011.1"/>
</dbReference>
<dbReference type="Gene3D" id="3.40.50.12780">
    <property type="entry name" value="N-terminal domain of ligase-like"/>
    <property type="match status" value="1"/>
</dbReference>
<keyword evidence="2 5" id="KW-0436">Ligase</keyword>
<dbReference type="OrthoDB" id="9757771at2"/>
<evidence type="ECO:0000313" key="5">
    <source>
        <dbReference type="EMBL" id="SFJ49572.1"/>
    </source>
</evidence>
<dbReference type="InterPro" id="IPR045851">
    <property type="entry name" value="AMP-bd_C_sf"/>
</dbReference>
<dbReference type="InterPro" id="IPR000873">
    <property type="entry name" value="AMP-dep_synth/lig_dom"/>
</dbReference>
<dbReference type="Pfam" id="PF13193">
    <property type="entry name" value="AMP-binding_C"/>
    <property type="match status" value="1"/>
</dbReference>
<protein>
    <submittedName>
        <fullName evidence="5">O-succinylbenzoate-CoA ligase</fullName>
    </submittedName>
</protein>
<dbReference type="PANTHER" id="PTHR43201:SF5">
    <property type="entry name" value="MEDIUM-CHAIN ACYL-COA LIGASE ACSF2, MITOCHONDRIAL"/>
    <property type="match status" value="1"/>
</dbReference>
<dbReference type="GO" id="GO:0031956">
    <property type="term" value="F:medium-chain fatty acid-CoA ligase activity"/>
    <property type="evidence" value="ECO:0007669"/>
    <property type="project" value="TreeGrafter"/>
</dbReference>